<dbReference type="InterPro" id="IPR014044">
    <property type="entry name" value="CAP_dom"/>
</dbReference>
<dbReference type="PANTHER" id="PTHR31157:SF1">
    <property type="entry name" value="SCP DOMAIN-CONTAINING PROTEIN"/>
    <property type="match status" value="1"/>
</dbReference>
<evidence type="ECO:0000313" key="3">
    <source>
        <dbReference type="EMBL" id="OGY18602.1"/>
    </source>
</evidence>
<keyword evidence="1" id="KW-0812">Transmembrane</keyword>
<protein>
    <recommendedName>
        <fullName evidence="2">SCP domain-containing protein</fullName>
    </recommendedName>
</protein>
<accession>A0A1G1VT88</accession>
<evidence type="ECO:0000259" key="2">
    <source>
        <dbReference type="Pfam" id="PF00188"/>
    </source>
</evidence>
<reference evidence="3 4" key="1">
    <citation type="journal article" date="2016" name="Nat. Commun.">
        <title>Thousands of microbial genomes shed light on interconnected biogeochemical processes in an aquifer system.</title>
        <authorList>
            <person name="Anantharaman K."/>
            <person name="Brown C.T."/>
            <person name="Hug L.A."/>
            <person name="Sharon I."/>
            <person name="Castelle C.J."/>
            <person name="Probst A.J."/>
            <person name="Thomas B.C."/>
            <person name="Singh A."/>
            <person name="Wilkins M.J."/>
            <person name="Karaoz U."/>
            <person name="Brodie E.L."/>
            <person name="Williams K.H."/>
            <person name="Hubbard S.S."/>
            <person name="Banfield J.F."/>
        </authorList>
    </citation>
    <scope>NUCLEOTIDE SEQUENCE [LARGE SCALE GENOMIC DNA]</scope>
</reference>
<dbReference type="CDD" id="cd05379">
    <property type="entry name" value="CAP_bacterial"/>
    <property type="match status" value="1"/>
</dbReference>
<evidence type="ECO:0000256" key="1">
    <source>
        <dbReference type="SAM" id="Phobius"/>
    </source>
</evidence>
<gene>
    <name evidence="3" type="ORF">A2786_03840</name>
</gene>
<evidence type="ECO:0000313" key="4">
    <source>
        <dbReference type="Proteomes" id="UP000179233"/>
    </source>
</evidence>
<dbReference type="PANTHER" id="PTHR31157">
    <property type="entry name" value="SCP DOMAIN-CONTAINING PROTEIN"/>
    <property type="match status" value="1"/>
</dbReference>
<organism evidence="3 4">
    <name type="scientific">Candidatus Chisholmbacteria bacterium RIFCSPHIGHO2_01_FULL_52_32</name>
    <dbReference type="NCBI Taxonomy" id="1797591"/>
    <lineage>
        <taxon>Bacteria</taxon>
        <taxon>Candidatus Chisholmiibacteriota</taxon>
    </lineage>
</organism>
<name>A0A1G1VT88_9BACT</name>
<comment type="caution">
    <text evidence="3">The sequence shown here is derived from an EMBL/GenBank/DDBJ whole genome shotgun (WGS) entry which is preliminary data.</text>
</comment>
<feature type="transmembrane region" description="Helical" evidence="1">
    <location>
        <begin position="277"/>
        <end position="297"/>
    </location>
</feature>
<proteinExistence type="predicted"/>
<feature type="domain" description="SCP" evidence="2">
    <location>
        <begin position="73"/>
        <end position="177"/>
    </location>
</feature>
<keyword evidence="1" id="KW-0472">Membrane</keyword>
<dbReference type="Proteomes" id="UP000179233">
    <property type="component" value="Unassembled WGS sequence"/>
</dbReference>
<dbReference type="InterPro" id="IPR035940">
    <property type="entry name" value="CAP_sf"/>
</dbReference>
<sequence>MNPVREKVGEWFSHVFLPRKSNNQRPRILHPAGLSVLVASFLVLNSLRSLVSYIPGLVLGFSSSVTIDEVIKRTNDERAKVGLSPLTQNPQLSQAAYAKAADMFTENYWAHVSPTGTEPWAFIKQTGYRYRYAGENLARDFSETSLLMDAWMASPTHKENILSGNYRDIGVAVVDGTLLGVETRLVVQMFGSPIAAPIAQRPRETAPVTPPVKETETVVTKEVPVVQTQPGLEEVPFFRNTSPKLVTPQFAGTSIFEGSMQSDRSQRLISPNQVTQTFGLMLVALILGTLVVDWAIAHRRRTVRLVGKNWAHLMFLGAAGLMMLEFAGGKIL</sequence>
<dbReference type="Gene3D" id="3.40.33.10">
    <property type="entry name" value="CAP"/>
    <property type="match status" value="1"/>
</dbReference>
<dbReference type="SUPFAM" id="SSF55797">
    <property type="entry name" value="PR-1-like"/>
    <property type="match status" value="1"/>
</dbReference>
<dbReference type="AlphaFoldDB" id="A0A1G1VT88"/>
<dbReference type="EMBL" id="MHCJ01000003">
    <property type="protein sequence ID" value="OGY18602.1"/>
    <property type="molecule type" value="Genomic_DNA"/>
</dbReference>
<keyword evidence="1" id="KW-1133">Transmembrane helix</keyword>
<feature type="transmembrane region" description="Helical" evidence="1">
    <location>
        <begin position="309"/>
        <end position="327"/>
    </location>
</feature>
<dbReference type="Pfam" id="PF00188">
    <property type="entry name" value="CAP"/>
    <property type="match status" value="1"/>
</dbReference>